<dbReference type="InterPro" id="IPR000337">
    <property type="entry name" value="GPCR_3"/>
</dbReference>
<dbReference type="PANTHER" id="PTHR24061:SF517">
    <property type="entry name" value="TASTE RECEPTOR TYPE 1 MEMBER 2"/>
    <property type="match status" value="1"/>
</dbReference>
<dbReference type="PRINTS" id="PR00248">
    <property type="entry name" value="GPCRMGR"/>
</dbReference>
<comment type="function">
    <text evidence="13">Putative taste receptor. TAS1R2/TAS1R3 recognizes diverse natural and synthetic sweeteners.</text>
</comment>
<dbReference type="Proteomes" id="UP001623349">
    <property type="component" value="Unassembled WGS sequence"/>
</dbReference>
<dbReference type="PROSITE" id="PS50259">
    <property type="entry name" value="G_PROTEIN_RECEP_F3_4"/>
    <property type="match status" value="1"/>
</dbReference>
<evidence type="ECO:0000256" key="2">
    <source>
        <dbReference type="ARBA" id="ARBA00022475"/>
    </source>
</evidence>
<evidence type="ECO:0000256" key="3">
    <source>
        <dbReference type="ARBA" id="ARBA00022480"/>
    </source>
</evidence>
<keyword evidence="9 19" id="KW-0472">Membrane</keyword>
<dbReference type="Pfam" id="PF07562">
    <property type="entry name" value="NCD3G"/>
    <property type="match status" value="1"/>
</dbReference>
<dbReference type="InterPro" id="IPR011500">
    <property type="entry name" value="GPCR_3_9-Cys_dom"/>
</dbReference>
<keyword evidence="11" id="KW-0325">Glycoprotein</keyword>
<evidence type="ECO:0000256" key="10">
    <source>
        <dbReference type="ARBA" id="ARBA00023170"/>
    </source>
</evidence>
<keyword evidence="8" id="KW-0297">G-protein coupled receptor</keyword>
<evidence type="ECO:0000256" key="12">
    <source>
        <dbReference type="ARBA" id="ARBA00023224"/>
    </source>
</evidence>
<comment type="subcellular location">
    <subcellularLocation>
        <location evidence="1">Cell membrane</location>
        <topology evidence="1">Multi-pass membrane protein</topology>
    </subcellularLocation>
</comment>
<dbReference type="InterPro" id="IPR028082">
    <property type="entry name" value="Peripla_BP_I"/>
</dbReference>
<evidence type="ECO:0000256" key="19">
    <source>
        <dbReference type="SAM" id="Phobius"/>
    </source>
</evidence>
<evidence type="ECO:0000256" key="13">
    <source>
        <dbReference type="ARBA" id="ARBA00037659"/>
    </source>
</evidence>
<keyword evidence="6" id="KW-0732">Signal</keyword>
<evidence type="ECO:0000256" key="5">
    <source>
        <dbReference type="ARBA" id="ARBA00022692"/>
    </source>
</evidence>
<feature type="transmembrane region" description="Helical" evidence="19">
    <location>
        <begin position="827"/>
        <end position="847"/>
    </location>
</feature>
<dbReference type="InterPro" id="IPR038550">
    <property type="entry name" value="GPCR_3_9-Cys_sf"/>
</dbReference>
<dbReference type="InterPro" id="IPR000068">
    <property type="entry name" value="GPCR_3_Ca_sens_rcpt-rel"/>
</dbReference>
<evidence type="ECO:0000256" key="4">
    <source>
        <dbReference type="ARBA" id="ARBA00022606"/>
    </source>
</evidence>
<evidence type="ECO:0000256" key="16">
    <source>
        <dbReference type="ARBA" id="ARBA00040704"/>
    </source>
</evidence>
<evidence type="ECO:0000256" key="6">
    <source>
        <dbReference type="ARBA" id="ARBA00022729"/>
    </source>
</evidence>
<evidence type="ECO:0000256" key="9">
    <source>
        <dbReference type="ARBA" id="ARBA00023136"/>
    </source>
</evidence>
<comment type="caution">
    <text evidence="21">The sequence shown here is derived from an EMBL/GenBank/DDBJ whole genome shotgun (WGS) entry which is preliminary data.</text>
</comment>
<dbReference type="InterPro" id="IPR017978">
    <property type="entry name" value="GPCR_3_C"/>
</dbReference>
<evidence type="ECO:0000256" key="14">
    <source>
        <dbReference type="ARBA" id="ARBA00038492"/>
    </source>
</evidence>
<keyword evidence="3" id="KW-0919">Taste</keyword>
<keyword evidence="12" id="KW-0807">Transducer</keyword>
<evidence type="ECO:0000313" key="21">
    <source>
        <dbReference type="EMBL" id="GAB1289150.1"/>
    </source>
</evidence>
<keyword evidence="22" id="KW-1185">Reference proteome</keyword>
<accession>A0ABQ0EQ39</accession>
<comment type="subunit">
    <text evidence="15">Forms heterodimers with TAS1R3.</text>
</comment>
<evidence type="ECO:0000256" key="8">
    <source>
        <dbReference type="ARBA" id="ARBA00023040"/>
    </source>
</evidence>
<feature type="domain" description="G-protein coupled receptors family 3 profile" evidence="20">
    <location>
        <begin position="604"/>
        <end position="870"/>
    </location>
</feature>
<feature type="transmembrane region" description="Helical" evidence="19">
    <location>
        <begin position="800"/>
        <end position="821"/>
    </location>
</feature>
<keyword evidence="4" id="KW-0716">Sensory transduction</keyword>
<dbReference type="Gene3D" id="3.40.50.2300">
    <property type="match status" value="3"/>
</dbReference>
<evidence type="ECO:0000256" key="17">
    <source>
        <dbReference type="ARBA" id="ARBA00042616"/>
    </source>
</evidence>
<feature type="transmembrane region" description="Helical" evidence="19">
    <location>
        <begin position="673"/>
        <end position="698"/>
    </location>
</feature>
<comment type="similarity">
    <text evidence="14">Belongs to the G-protein coupled receptor 3 family. TAS1R subfamily.</text>
</comment>
<name>A0ABQ0EQ39_APOSI</name>
<dbReference type="InterPro" id="IPR017979">
    <property type="entry name" value="GPCR_3_CS"/>
</dbReference>
<dbReference type="InterPro" id="IPR001828">
    <property type="entry name" value="ANF_lig-bd_rcpt"/>
</dbReference>
<evidence type="ECO:0000256" key="15">
    <source>
        <dbReference type="ARBA" id="ARBA00038699"/>
    </source>
</evidence>
<dbReference type="SUPFAM" id="SSF53822">
    <property type="entry name" value="Periplasmic binding protein-like I"/>
    <property type="match status" value="2"/>
</dbReference>
<gene>
    <name evidence="21" type="ORF">APTSU1_000438000</name>
</gene>
<dbReference type="EMBL" id="BAAFST010000004">
    <property type="protein sequence ID" value="GAB1289150.1"/>
    <property type="molecule type" value="Genomic_DNA"/>
</dbReference>
<keyword evidence="2" id="KW-1003">Cell membrane</keyword>
<feature type="transmembrane region" description="Helical" evidence="19">
    <location>
        <begin position="606"/>
        <end position="627"/>
    </location>
</feature>
<feature type="transmembrane region" description="Helical" evidence="19">
    <location>
        <begin position="767"/>
        <end position="788"/>
    </location>
</feature>
<dbReference type="CDD" id="cd15288">
    <property type="entry name" value="7tmC_TAS1R2"/>
    <property type="match status" value="1"/>
</dbReference>
<feature type="compositionally biased region" description="Basic and acidic residues" evidence="18">
    <location>
        <begin position="241"/>
        <end position="259"/>
    </location>
</feature>
<evidence type="ECO:0000256" key="11">
    <source>
        <dbReference type="ARBA" id="ARBA00023180"/>
    </source>
</evidence>
<organism evidence="21 22">
    <name type="scientific">Apodemus speciosus</name>
    <name type="common">Large Japanese field mouse</name>
    <dbReference type="NCBI Taxonomy" id="105296"/>
    <lineage>
        <taxon>Eukaryota</taxon>
        <taxon>Metazoa</taxon>
        <taxon>Chordata</taxon>
        <taxon>Craniata</taxon>
        <taxon>Vertebrata</taxon>
        <taxon>Euteleostomi</taxon>
        <taxon>Mammalia</taxon>
        <taxon>Eutheria</taxon>
        <taxon>Euarchontoglires</taxon>
        <taxon>Glires</taxon>
        <taxon>Rodentia</taxon>
        <taxon>Myomorpha</taxon>
        <taxon>Muroidea</taxon>
        <taxon>Muridae</taxon>
        <taxon>Murinae</taxon>
        <taxon>Apodemus</taxon>
    </lineage>
</organism>
<dbReference type="PANTHER" id="PTHR24061">
    <property type="entry name" value="CALCIUM-SENSING RECEPTOR-RELATED"/>
    <property type="match status" value="1"/>
</dbReference>
<dbReference type="Gene3D" id="2.10.50.30">
    <property type="entry name" value="GPCR, family 3, nine cysteines domain"/>
    <property type="match status" value="1"/>
</dbReference>
<dbReference type="Pfam" id="PF01094">
    <property type="entry name" value="ANF_receptor"/>
    <property type="match status" value="2"/>
</dbReference>
<feature type="region of interest" description="Disordered" evidence="18">
    <location>
        <begin position="214"/>
        <end position="301"/>
    </location>
</feature>
<keyword evidence="10 21" id="KW-0675">Receptor</keyword>
<evidence type="ECO:0000256" key="7">
    <source>
        <dbReference type="ARBA" id="ARBA00022989"/>
    </source>
</evidence>
<proteinExistence type="inferred from homology"/>
<evidence type="ECO:0000256" key="1">
    <source>
        <dbReference type="ARBA" id="ARBA00004651"/>
    </source>
</evidence>
<evidence type="ECO:0000259" key="20">
    <source>
        <dbReference type="PROSITE" id="PS50259"/>
    </source>
</evidence>
<feature type="transmembrane region" description="Helical" evidence="19">
    <location>
        <begin position="718"/>
        <end position="738"/>
    </location>
</feature>
<reference evidence="21 22" key="1">
    <citation type="submission" date="2024-08" db="EMBL/GenBank/DDBJ databases">
        <title>The draft genome of Apodemus speciosus.</title>
        <authorList>
            <person name="Nabeshima K."/>
            <person name="Suzuki S."/>
            <person name="Onuma M."/>
        </authorList>
    </citation>
    <scope>NUCLEOTIDE SEQUENCE [LARGE SCALE GENOMIC DNA]</scope>
    <source>
        <strain evidence="21">IB14-021</strain>
    </source>
</reference>
<feature type="transmembrane region" description="Helical" evidence="19">
    <location>
        <begin position="639"/>
        <end position="661"/>
    </location>
</feature>
<evidence type="ECO:0000256" key="18">
    <source>
        <dbReference type="SAM" id="MobiDB-lite"/>
    </source>
</evidence>
<keyword evidence="7 19" id="KW-1133">Transmembrane helix</keyword>
<keyword evidence="5 19" id="KW-0812">Transmembrane</keyword>
<sequence>MDCHYVNVCANASAWGDQLHREARASSKAVASTDMGPQARTLHLLFLLLHALPKPAKLVENSDFHLAGDYLLGGLFTLHANVKSISHLSYLQVPKCNEYSMKVLGYNLMQAMRFAVEEINNCSSLLPGVLLGYEMVDVCYLSNNVQPGLYFLAQDDDFLPILQDYSQYRPHVVAVIGPDNSESAVTVSSLLSYFLIPQVTYSAISDKLRDKRRFPSHAAHSAERHPPHRGHGAADDPLPVELDRGAGERRRLRPRERPPVEPASDQHRRHLHCFPGSSAHPRTQPGHEARGAGPTGQHPGQAAAELGRVVVVFSPELSLHSFFHEVLRWNFSGFVWIASESWAIDPVLHNLTELRHTGTFLGVTIQRVSIPGFSQFRVRHDKPENPVLNKTNPRTTCNQDCDACLNVTESFNNILLLSGERVVYSVYSAVYAVAHALHRLLRCDQVRCTKQTVYPWQLLREIWRVNFTLLGNQLFFDQQGDMPMLLDIIQWQWDLSQNPFQSIASYSPTKKRLIYINNVSWYTPNNTGEVPVSMCSKSCLPGQMKKPVGLHPCCFECLDCPPGTYLNRSDEFNCLPCPNSMWSSKNDITCFKRRLAFLEWHEVPTIVVAILAALGFFSTLAILFIFWRHFQTPMVRSAGGPMCFLMLVPLLLAFGMVPVYVGPPTVFSCFCRQAFFTVCFSICLSCITVRSFQIVCVFKMARRLPSAYGFWMRYHGPYVFVAFVTAVKVALVAGNMLVTTINPIGRTDPDDPNIMILSCHPNYRNGLLFNTSMDLLLSVLGFSFAYMGKELPTNYNEAKFITLSMTFSFTSSISLCTFMSVHDGVLVTIMDLLVTVLNFLAIGLGYFGPKCYMILFYPERNTSAYFNSMIQGYTMRKN</sequence>
<dbReference type="Pfam" id="PF00003">
    <property type="entry name" value="7tm_3"/>
    <property type="match status" value="1"/>
</dbReference>
<evidence type="ECO:0000313" key="22">
    <source>
        <dbReference type="Proteomes" id="UP001623349"/>
    </source>
</evidence>
<protein>
    <recommendedName>
        <fullName evidence="16">Taste receptor type 1 member 2</fullName>
    </recommendedName>
    <alternativeName>
        <fullName evidence="17">Sweet taste receptor T1R2</fullName>
    </alternativeName>
</protein>
<dbReference type="PROSITE" id="PS00980">
    <property type="entry name" value="G_PROTEIN_RECEP_F3_2"/>
    <property type="match status" value="1"/>
</dbReference>